<comment type="similarity">
    <text evidence="1">Belongs to the aldo/keto reductase family.</text>
</comment>
<proteinExistence type="inferred from homology"/>
<dbReference type="InterPro" id="IPR023210">
    <property type="entry name" value="NADP_OxRdtase_dom"/>
</dbReference>
<dbReference type="RefSeq" id="XP_006823374.1">
    <property type="nucleotide sequence ID" value="XM_006823311.1"/>
</dbReference>
<protein>
    <submittedName>
        <fullName evidence="6">Alcohol dehydrogenase [NADP(+)] B-like</fullName>
    </submittedName>
</protein>
<keyword evidence="3" id="KW-0560">Oxidoreductase</keyword>
<dbReference type="Pfam" id="PF00248">
    <property type="entry name" value="Aldo_ket_red"/>
    <property type="match status" value="1"/>
</dbReference>
<dbReference type="PANTHER" id="PTHR43827">
    <property type="entry name" value="2,5-DIKETO-D-GLUCONIC ACID REDUCTASE"/>
    <property type="match status" value="1"/>
</dbReference>
<name>A0ABM0MTN3_SACKO</name>
<reference evidence="6" key="1">
    <citation type="submission" date="2025-08" db="UniProtKB">
        <authorList>
            <consortium name="RefSeq"/>
        </authorList>
    </citation>
    <scope>IDENTIFICATION</scope>
    <source>
        <tissue evidence="6">Testes</tissue>
    </source>
</reference>
<sequence>MTAHTPLGSRDRKWHLPRERDMLSEEKIVKIAEKHGKTPAQVMIRFQIQRGVAAVPKSVTPERIIENSKVFDFELDAYDMDDLLSFPIIRQHVPYTRDEDDNIIPRDDHRPHYPFNELF</sequence>
<dbReference type="GeneID" id="100371689"/>
<dbReference type="InterPro" id="IPR036812">
    <property type="entry name" value="NAD(P)_OxRdtase_dom_sf"/>
</dbReference>
<feature type="domain" description="NADP-dependent oxidoreductase" evidence="4">
    <location>
        <begin position="23"/>
        <end position="83"/>
    </location>
</feature>
<keyword evidence="5" id="KW-1185">Reference proteome</keyword>
<evidence type="ECO:0000259" key="4">
    <source>
        <dbReference type="Pfam" id="PF00248"/>
    </source>
</evidence>
<dbReference type="Proteomes" id="UP000694865">
    <property type="component" value="Unplaced"/>
</dbReference>
<evidence type="ECO:0000313" key="5">
    <source>
        <dbReference type="Proteomes" id="UP000694865"/>
    </source>
</evidence>
<dbReference type="SUPFAM" id="SSF51430">
    <property type="entry name" value="NAD(P)-linked oxidoreductase"/>
    <property type="match status" value="1"/>
</dbReference>
<dbReference type="InterPro" id="IPR018170">
    <property type="entry name" value="Aldo/ket_reductase_CS"/>
</dbReference>
<evidence type="ECO:0000256" key="3">
    <source>
        <dbReference type="ARBA" id="ARBA00023002"/>
    </source>
</evidence>
<keyword evidence="2" id="KW-0521">NADP</keyword>
<evidence type="ECO:0000256" key="1">
    <source>
        <dbReference type="ARBA" id="ARBA00007905"/>
    </source>
</evidence>
<gene>
    <name evidence="6" type="primary">LOC100371689</name>
</gene>
<dbReference type="Gene3D" id="3.20.20.100">
    <property type="entry name" value="NADP-dependent oxidoreductase domain"/>
    <property type="match status" value="1"/>
</dbReference>
<evidence type="ECO:0000313" key="6">
    <source>
        <dbReference type="RefSeq" id="XP_006823374.1"/>
    </source>
</evidence>
<evidence type="ECO:0000256" key="2">
    <source>
        <dbReference type="ARBA" id="ARBA00022857"/>
    </source>
</evidence>
<accession>A0ABM0MTN3</accession>
<dbReference type="InterPro" id="IPR020471">
    <property type="entry name" value="AKR"/>
</dbReference>
<dbReference type="PANTHER" id="PTHR43827:SF3">
    <property type="entry name" value="NADP-DEPENDENT OXIDOREDUCTASE DOMAIN-CONTAINING PROTEIN"/>
    <property type="match status" value="1"/>
</dbReference>
<dbReference type="PROSITE" id="PS00063">
    <property type="entry name" value="ALDOKETO_REDUCTASE_3"/>
    <property type="match status" value="1"/>
</dbReference>
<organism evidence="5 6">
    <name type="scientific">Saccoglossus kowalevskii</name>
    <name type="common">Acorn worm</name>
    <dbReference type="NCBI Taxonomy" id="10224"/>
    <lineage>
        <taxon>Eukaryota</taxon>
        <taxon>Metazoa</taxon>
        <taxon>Hemichordata</taxon>
        <taxon>Enteropneusta</taxon>
        <taxon>Harrimaniidae</taxon>
        <taxon>Saccoglossus</taxon>
    </lineage>
</organism>